<name>A0A8H8RX46_9HELO</name>
<dbReference type="PANTHER" id="PTHR14430:SF4">
    <property type="entry name" value="GDP_GTP EXCHANGE FACTOR SEC2 N-TERMINAL DOMAIN-CONTAINING PROTEIN"/>
    <property type="match status" value="1"/>
</dbReference>
<feature type="coiled-coil region" evidence="2">
    <location>
        <begin position="140"/>
        <end position="203"/>
    </location>
</feature>
<feature type="region of interest" description="Disordered" evidence="3">
    <location>
        <begin position="70"/>
        <end position="101"/>
    </location>
</feature>
<comment type="caution">
    <text evidence="6">The sequence shown here is derived from an EMBL/GenBank/DDBJ whole genome shotgun (WGS) entry which is preliminary data.</text>
</comment>
<feature type="region of interest" description="Disordered" evidence="3">
    <location>
        <begin position="230"/>
        <end position="270"/>
    </location>
</feature>
<proteinExistence type="predicted"/>
<dbReference type="InterPro" id="IPR040351">
    <property type="entry name" value="RAB3IL/RAB3IP/Sec2"/>
</dbReference>
<evidence type="ECO:0000256" key="2">
    <source>
        <dbReference type="SAM" id="Coils"/>
    </source>
</evidence>
<keyword evidence="4" id="KW-0472">Membrane</keyword>
<dbReference type="Proteomes" id="UP000443090">
    <property type="component" value="Unassembled WGS sequence"/>
</dbReference>
<dbReference type="AlphaFoldDB" id="A0A8H8RX46"/>
<accession>A0A8H8RX46</accession>
<dbReference type="Gene3D" id="6.10.140.910">
    <property type="match status" value="1"/>
</dbReference>
<dbReference type="GO" id="GO:0006887">
    <property type="term" value="P:exocytosis"/>
    <property type="evidence" value="ECO:0007669"/>
    <property type="project" value="TreeGrafter"/>
</dbReference>
<dbReference type="OrthoDB" id="5560525at2759"/>
<sequence>MSTTISLSMTSTSCQCPQCGYDLEDHSAIALDAQNQIDDLQAQVRLLNQKATAAVDKWADYEDEIQALRASAQQQAQAQLQPQPSSPQREPRSDSPSRFSAYLPVQNRLSSFLTSRKSIQNLAQVQPPPSPSATELVAALTREQALRQAAEGKLDEASGELEELSAQLFQQANEMVATERKARAKLEERVEVLERRDGEKRKRLERLEVLCRGLSGCGGCLRRRMMDGKSKINSNSESATRAVGSELRTGGRFRRRKTYSHSQTRSTDMREASNYYPSRFRHLPPPDLLDHLPSLPLKTLDLELWINELCHDFFIEPTPYLVASAIIYLGFILLVGQYWEIMWEGRMVLDQIVRAVG</sequence>
<feature type="transmembrane region" description="Helical" evidence="4">
    <location>
        <begin position="320"/>
        <end position="339"/>
    </location>
</feature>
<gene>
    <name evidence="6" type="ORF">LOCC1_G003829</name>
</gene>
<evidence type="ECO:0000256" key="3">
    <source>
        <dbReference type="SAM" id="MobiDB-lite"/>
    </source>
</evidence>
<reference evidence="6 7" key="1">
    <citation type="submission" date="2018-05" db="EMBL/GenBank/DDBJ databases">
        <title>Genome sequencing and assembly of the regulated plant pathogen Lachnellula willkommii and related sister species for the development of diagnostic species identification markers.</title>
        <authorList>
            <person name="Giroux E."/>
            <person name="Bilodeau G."/>
        </authorList>
    </citation>
    <scope>NUCLEOTIDE SEQUENCE [LARGE SCALE GENOMIC DNA]</scope>
    <source>
        <strain evidence="6 7">CBS 160.35</strain>
    </source>
</reference>
<dbReference type="EMBL" id="QGMI01000272">
    <property type="protein sequence ID" value="TVY43637.1"/>
    <property type="molecule type" value="Genomic_DNA"/>
</dbReference>
<dbReference type="GO" id="GO:0070319">
    <property type="term" value="C:Golgi to plasma membrane transport vesicle"/>
    <property type="evidence" value="ECO:0007669"/>
    <property type="project" value="TreeGrafter"/>
</dbReference>
<dbReference type="InterPro" id="IPR009449">
    <property type="entry name" value="Sec2_N"/>
</dbReference>
<evidence type="ECO:0000313" key="6">
    <source>
        <dbReference type="EMBL" id="TVY43637.1"/>
    </source>
</evidence>
<dbReference type="Pfam" id="PF06428">
    <property type="entry name" value="Sec2p"/>
    <property type="match status" value="1"/>
</dbReference>
<keyword evidence="4" id="KW-1133">Transmembrane helix</keyword>
<dbReference type="PANTHER" id="PTHR14430">
    <property type="entry name" value="RABIN3-RELATED"/>
    <property type="match status" value="1"/>
</dbReference>
<organism evidence="6 7">
    <name type="scientific">Lachnellula occidentalis</name>
    <dbReference type="NCBI Taxonomy" id="215460"/>
    <lineage>
        <taxon>Eukaryota</taxon>
        <taxon>Fungi</taxon>
        <taxon>Dikarya</taxon>
        <taxon>Ascomycota</taxon>
        <taxon>Pezizomycotina</taxon>
        <taxon>Leotiomycetes</taxon>
        <taxon>Helotiales</taxon>
        <taxon>Lachnaceae</taxon>
        <taxon>Lachnellula</taxon>
    </lineage>
</organism>
<evidence type="ECO:0000313" key="7">
    <source>
        <dbReference type="Proteomes" id="UP000443090"/>
    </source>
</evidence>
<keyword evidence="4" id="KW-0812">Transmembrane</keyword>
<dbReference type="SUPFAM" id="SSF144284">
    <property type="entry name" value="Sec2 N-terminal region"/>
    <property type="match status" value="1"/>
</dbReference>
<evidence type="ECO:0000259" key="5">
    <source>
        <dbReference type="Pfam" id="PF06428"/>
    </source>
</evidence>
<feature type="compositionally biased region" description="Low complexity" evidence="3">
    <location>
        <begin position="70"/>
        <end position="88"/>
    </location>
</feature>
<evidence type="ECO:0000256" key="4">
    <source>
        <dbReference type="SAM" id="Phobius"/>
    </source>
</evidence>
<keyword evidence="7" id="KW-1185">Reference proteome</keyword>
<feature type="domain" description="GDP/GTP exchange factor Sec2 N-terminal" evidence="5">
    <location>
        <begin position="133"/>
        <end position="208"/>
    </location>
</feature>
<dbReference type="GO" id="GO:0051286">
    <property type="term" value="C:cell tip"/>
    <property type="evidence" value="ECO:0007669"/>
    <property type="project" value="TreeGrafter"/>
</dbReference>
<feature type="coiled-coil region" evidence="2">
    <location>
        <begin position="23"/>
        <end position="57"/>
    </location>
</feature>
<dbReference type="GO" id="GO:0005085">
    <property type="term" value="F:guanyl-nucleotide exchange factor activity"/>
    <property type="evidence" value="ECO:0007669"/>
    <property type="project" value="InterPro"/>
</dbReference>
<protein>
    <recommendedName>
        <fullName evidence="5">GDP/GTP exchange factor Sec2 N-terminal domain-containing protein</fullName>
    </recommendedName>
</protein>
<evidence type="ECO:0000256" key="1">
    <source>
        <dbReference type="ARBA" id="ARBA00023054"/>
    </source>
</evidence>
<keyword evidence="1 2" id="KW-0175">Coiled coil</keyword>